<gene>
    <name evidence="1" type="ORF">JOB18_022013</name>
</gene>
<accession>A0AAV6QI95</accession>
<proteinExistence type="predicted"/>
<evidence type="ECO:0000313" key="1">
    <source>
        <dbReference type="EMBL" id="KAG7489856.1"/>
    </source>
</evidence>
<organism evidence="1 2">
    <name type="scientific">Solea senegalensis</name>
    <name type="common">Senegalese sole</name>
    <dbReference type="NCBI Taxonomy" id="28829"/>
    <lineage>
        <taxon>Eukaryota</taxon>
        <taxon>Metazoa</taxon>
        <taxon>Chordata</taxon>
        <taxon>Craniata</taxon>
        <taxon>Vertebrata</taxon>
        <taxon>Euteleostomi</taxon>
        <taxon>Actinopterygii</taxon>
        <taxon>Neopterygii</taxon>
        <taxon>Teleostei</taxon>
        <taxon>Neoteleostei</taxon>
        <taxon>Acanthomorphata</taxon>
        <taxon>Carangaria</taxon>
        <taxon>Pleuronectiformes</taxon>
        <taxon>Pleuronectoidei</taxon>
        <taxon>Soleidae</taxon>
        <taxon>Solea</taxon>
    </lineage>
</organism>
<dbReference type="AlphaFoldDB" id="A0AAV6QI95"/>
<name>A0AAV6QI95_SOLSE</name>
<reference evidence="1 2" key="1">
    <citation type="journal article" date="2021" name="Sci. Rep.">
        <title>Chromosome anchoring in Senegalese sole (Solea senegalensis) reveals sex-associated markers and genome rearrangements in flatfish.</title>
        <authorList>
            <person name="Guerrero-Cozar I."/>
            <person name="Gomez-Garrido J."/>
            <person name="Berbel C."/>
            <person name="Martinez-Blanch J.F."/>
            <person name="Alioto T."/>
            <person name="Claros M.G."/>
            <person name="Gagnaire P.A."/>
            <person name="Manchado M."/>
        </authorList>
    </citation>
    <scope>NUCLEOTIDE SEQUENCE [LARGE SCALE GENOMIC DNA]</scope>
    <source>
        <strain evidence="1">Sse05_10M</strain>
    </source>
</reference>
<evidence type="ECO:0000313" key="2">
    <source>
        <dbReference type="Proteomes" id="UP000693946"/>
    </source>
</evidence>
<dbReference type="EMBL" id="JAGKHQ010000017">
    <property type="protein sequence ID" value="KAG7489856.1"/>
    <property type="molecule type" value="Genomic_DNA"/>
</dbReference>
<dbReference type="Proteomes" id="UP000693946">
    <property type="component" value="Linkage Group LG5"/>
</dbReference>
<protein>
    <submittedName>
        <fullName evidence="1">Uncharacterized protein</fullName>
    </submittedName>
</protein>
<sequence length="196" mass="21748">MVEKLENIPLRNYQQRLISELVSKSIFSFCGRHHLRVVYFCGAEPHLLPMSRAVAVVLLLPEYRQCGKVPEQFVFIWYLEHLKSQSESTPKSAKVIAVEEKNNPGVRDYSGNLVFTLILLLSDDVLSIVELYRMGNEDSNAKPTEPALLGFSALTATCQLHQPQNQEFLEGVVILSSPSPPALSCGGCILKGPPVP</sequence>
<keyword evidence="2" id="KW-1185">Reference proteome</keyword>
<comment type="caution">
    <text evidence="1">The sequence shown here is derived from an EMBL/GenBank/DDBJ whole genome shotgun (WGS) entry which is preliminary data.</text>
</comment>